<dbReference type="InterPro" id="IPR051046">
    <property type="entry name" value="MurCDEF_CellWall_CoF430Synth"/>
</dbReference>
<organism evidence="6 7">
    <name type="scientific">Candidatus Abawacabacteria bacterium RBG_16_42_10</name>
    <dbReference type="NCBI Taxonomy" id="1817814"/>
    <lineage>
        <taxon>Bacteria</taxon>
        <taxon>Candidatus Abawacaibacteriota</taxon>
    </lineage>
</organism>
<feature type="domain" description="Mur ligase C-terminal" evidence="4">
    <location>
        <begin position="319"/>
        <end position="443"/>
    </location>
</feature>
<dbReference type="SUPFAM" id="SSF53623">
    <property type="entry name" value="MurD-like peptide ligases, catalytic domain"/>
    <property type="match status" value="1"/>
</dbReference>
<evidence type="ECO:0000256" key="3">
    <source>
        <dbReference type="ARBA" id="ARBA00022840"/>
    </source>
</evidence>
<name>A0A1F4XLQ5_9BACT</name>
<protein>
    <recommendedName>
        <fullName evidence="8">UDP-N-acetylmuramoyl-tripeptide--D-alanyl-D-alanine ligase</fullName>
    </recommendedName>
</protein>
<dbReference type="PANTHER" id="PTHR43024">
    <property type="entry name" value="UDP-N-ACETYLMURAMOYL-TRIPEPTIDE--D-ALANYL-D-ALANINE LIGASE"/>
    <property type="match status" value="1"/>
</dbReference>
<dbReference type="InterPro" id="IPR013221">
    <property type="entry name" value="Mur_ligase_cen"/>
</dbReference>
<comment type="caution">
    <text evidence="6">The sequence shown here is derived from an EMBL/GenBank/DDBJ whole genome shotgun (WGS) entry which is preliminary data.</text>
</comment>
<evidence type="ECO:0000259" key="5">
    <source>
        <dbReference type="Pfam" id="PF08245"/>
    </source>
</evidence>
<evidence type="ECO:0000259" key="4">
    <source>
        <dbReference type="Pfam" id="PF02875"/>
    </source>
</evidence>
<sequence>MLLESQEDFFHFSLWYIGRDFAICKNEGGWSPLVASGDPGPNGDPSGVGGEHYYSLLNTMKRLIEKYIIWCAKRKMRKNTAKVIAITGTVGKSSTKEAIFTVLKSHYSVRANYGSLNNELGLPLAIFGQRNGTNVFSWLWVVLKITFKTFLFDKKIDIYILECGIDTPGDMDVILDLIAPDIVVITSVFEEVHMEYFKDFATLVTEKWKLAHEAKEGALVIANYDNVPTLEQRSKLVKKRAITFGLNQKADYFGHTISFNEAGTDFMVRHRNNEQKFHLALLGKVQVYTVLPAIIIGREFNIPWAEIQESLLTIMPLPGRLSLLPAINGAMLLEGSYNATPSSMKAALEVFKNLPAKRKIAIVGDMRELGPVAERSHNEILTLLAKESEIVCMLGPNYEKAFQDLPSHVRHQAALHHFETREDIVKFIVPKIAPGDLILIKGSQNTILLEKVSAKLLADPSTASTTLPRQYGKWLSQDA</sequence>
<evidence type="ECO:0000313" key="7">
    <source>
        <dbReference type="Proteomes" id="UP000177614"/>
    </source>
</evidence>
<feature type="domain" description="Mur ligase central" evidence="5">
    <location>
        <begin position="86"/>
        <end position="296"/>
    </location>
</feature>
<gene>
    <name evidence="6" type="ORF">A2V81_03380</name>
</gene>
<dbReference type="Pfam" id="PF08245">
    <property type="entry name" value="Mur_ligase_M"/>
    <property type="match status" value="1"/>
</dbReference>
<accession>A0A1F4XLQ5</accession>
<dbReference type="SUPFAM" id="SSF53244">
    <property type="entry name" value="MurD-like peptide ligases, peptide-binding domain"/>
    <property type="match status" value="1"/>
</dbReference>
<dbReference type="GO" id="GO:0005524">
    <property type="term" value="F:ATP binding"/>
    <property type="evidence" value="ECO:0007669"/>
    <property type="project" value="UniProtKB-KW"/>
</dbReference>
<keyword evidence="3" id="KW-0067">ATP-binding</keyword>
<dbReference type="Proteomes" id="UP000177614">
    <property type="component" value="Unassembled WGS sequence"/>
</dbReference>
<dbReference type="AlphaFoldDB" id="A0A1F4XLQ5"/>
<keyword evidence="1" id="KW-0436">Ligase</keyword>
<keyword evidence="2" id="KW-0547">Nucleotide-binding</keyword>
<proteinExistence type="predicted"/>
<evidence type="ECO:0000313" key="6">
    <source>
        <dbReference type="EMBL" id="OGC82645.1"/>
    </source>
</evidence>
<evidence type="ECO:0008006" key="8">
    <source>
        <dbReference type="Google" id="ProtNLM"/>
    </source>
</evidence>
<dbReference type="GO" id="GO:0016881">
    <property type="term" value="F:acid-amino acid ligase activity"/>
    <property type="evidence" value="ECO:0007669"/>
    <property type="project" value="InterPro"/>
</dbReference>
<evidence type="ECO:0000256" key="1">
    <source>
        <dbReference type="ARBA" id="ARBA00022598"/>
    </source>
</evidence>
<evidence type="ECO:0000256" key="2">
    <source>
        <dbReference type="ARBA" id="ARBA00022741"/>
    </source>
</evidence>
<dbReference type="Gene3D" id="3.40.1190.10">
    <property type="entry name" value="Mur-like, catalytic domain"/>
    <property type="match status" value="1"/>
</dbReference>
<dbReference type="PANTHER" id="PTHR43024:SF1">
    <property type="entry name" value="UDP-N-ACETYLMURAMOYL-TRIPEPTIDE--D-ALANYL-D-ALANINE LIGASE"/>
    <property type="match status" value="1"/>
</dbReference>
<dbReference type="EMBL" id="MEWR01000001">
    <property type="protein sequence ID" value="OGC82645.1"/>
    <property type="molecule type" value="Genomic_DNA"/>
</dbReference>
<dbReference type="STRING" id="1817814.A2V81_03380"/>
<reference evidence="6 7" key="1">
    <citation type="journal article" date="2016" name="Nat. Commun.">
        <title>Thousands of microbial genomes shed light on interconnected biogeochemical processes in an aquifer system.</title>
        <authorList>
            <person name="Anantharaman K."/>
            <person name="Brown C.T."/>
            <person name="Hug L.A."/>
            <person name="Sharon I."/>
            <person name="Castelle C.J."/>
            <person name="Probst A.J."/>
            <person name="Thomas B.C."/>
            <person name="Singh A."/>
            <person name="Wilkins M.J."/>
            <person name="Karaoz U."/>
            <person name="Brodie E.L."/>
            <person name="Williams K.H."/>
            <person name="Hubbard S.S."/>
            <person name="Banfield J.F."/>
        </authorList>
    </citation>
    <scope>NUCLEOTIDE SEQUENCE [LARGE SCALE GENOMIC DNA]</scope>
</reference>
<dbReference type="InterPro" id="IPR004101">
    <property type="entry name" value="Mur_ligase_C"/>
</dbReference>
<dbReference type="InterPro" id="IPR036565">
    <property type="entry name" value="Mur-like_cat_sf"/>
</dbReference>
<dbReference type="Pfam" id="PF02875">
    <property type="entry name" value="Mur_ligase_C"/>
    <property type="match status" value="1"/>
</dbReference>
<dbReference type="InterPro" id="IPR036615">
    <property type="entry name" value="Mur_ligase_C_dom_sf"/>
</dbReference>
<dbReference type="Gene3D" id="3.90.190.20">
    <property type="entry name" value="Mur ligase, C-terminal domain"/>
    <property type="match status" value="1"/>
</dbReference>